<protein>
    <submittedName>
        <fullName evidence="1">Uncharacterized protein</fullName>
    </submittedName>
</protein>
<comment type="caution">
    <text evidence="1">The sequence shown here is derived from an EMBL/GenBank/DDBJ whole genome shotgun (WGS) entry which is preliminary data.</text>
</comment>
<gene>
    <name evidence="1" type="ORF">EBQ26_06435</name>
</gene>
<organism evidence="1 2">
    <name type="scientific">Allofranklinella schreckenbergeri</name>
    <dbReference type="NCBI Taxonomy" id="1076744"/>
    <lineage>
        <taxon>Bacteria</taxon>
        <taxon>Pseudomonadati</taxon>
        <taxon>Pseudomonadota</taxon>
        <taxon>Betaproteobacteria</taxon>
        <taxon>Burkholderiales</taxon>
        <taxon>Comamonadaceae</taxon>
        <taxon>Allofranklinella</taxon>
    </lineage>
</organism>
<sequence>MGAQGANGRAIDGAVHGQTAADVIGAIDPQLLQDGGGLLGEGGWHGQGSPDWNEWRVFKRKNGQMILEKKKYDGK</sequence>
<reference evidence="1 2" key="1">
    <citation type="submission" date="2018-10" db="EMBL/GenBank/DDBJ databases">
        <title>Comamonadaceae CDC group NO-1 genome sequencing and assembly.</title>
        <authorList>
            <person name="Bernier A.-M."/>
            <person name="Bernard K."/>
        </authorList>
    </citation>
    <scope>NUCLEOTIDE SEQUENCE [LARGE SCALE GENOMIC DNA]</scope>
    <source>
        <strain evidence="1 2">NML970147</strain>
    </source>
</reference>
<evidence type="ECO:0000313" key="2">
    <source>
        <dbReference type="Proteomes" id="UP000267521"/>
    </source>
</evidence>
<name>A0A3M6Q6Z0_9BURK</name>
<evidence type="ECO:0000313" key="1">
    <source>
        <dbReference type="EMBL" id="RMW98932.1"/>
    </source>
</evidence>
<accession>A0A3M6Q6Z0</accession>
<dbReference type="AlphaFoldDB" id="A0A3M6Q6Z0"/>
<dbReference type="Proteomes" id="UP000267521">
    <property type="component" value="Unassembled WGS sequence"/>
</dbReference>
<dbReference type="EMBL" id="RDQM01000006">
    <property type="protein sequence ID" value="RMW98932.1"/>
    <property type="molecule type" value="Genomic_DNA"/>
</dbReference>
<proteinExistence type="predicted"/>